<protein>
    <submittedName>
        <fullName evidence="1">TatD-related deoxyribonuclease</fullName>
    </submittedName>
</protein>
<keyword evidence="2" id="KW-1185">Reference proteome</keyword>
<dbReference type="eggNOG" id="arCOG00893">
    <property type="taxonomic scope" value="Archaea"/>
</dbReference>
<reference evidence="1 2" key="1">
    <citation type="journal article" date="2006" name="Science">
        <title>Genome of rice cluster I archaea -- the key methane producers in the rice rhizosphere.</title>
        <authorList>
            <person name="Erkel C."/>
            <person name="Kube M."/>
            <person name="Reinhardt R."/>
            <person name="Liesack W."/>
        </authorList>
    </citation>
    <scope>NUCLEOTIDE SEQUENCE [LARGE SCALE GENOMIC DNA]</scope>
    <source>
        <strain evidence="2">DSM 22066 / NBRC 105507 / MRE50</strain>
    </source>
</reference>
<dbReference type="AlphaFoldDB" id="Q0W3L0"/>
<dbReference type="PANTHER" id="PTHR42206">
    <property type="entry name" value="METAL-DEPENDENT HYDROLASE-RELATED"/>
    <property type="match status" value="1"/>
</dbReference>
<dbReference type="InterPro" id="IPR011589">
    <property type="entry name" value="UCP004961"/>
</dbReference>
<gene>
    <name evidence="1" type="ORF">RCIX1848</name>
</gene>
<proteinExistence type="predicted"/>
<dbReference type="STRING" id="351160.RCIX1848"/>
<dbReference type="PATRIC" id="fig|351160.9.peg.1244"/>
<dbReference type="GeneID" id="5144336"/>
<accession>Q0W3L0</accession>
<dbReference type="InterPro" id="IPR001130">
    <property type="entry name" value="TatD-like"/>
</dbReference>
<dbReference type="EMBL" id="AM114193">
    <property type="protein sequence ID" value="CAJ37033.1"/>
    <property type="molecule type" value="Genomic_DNA"/>
</dbReference>
<sequence>MNNASLPIMDDHMHLNLRTGRGIEAVKEFRNAGGTHVIIVSLPAGECGLTITSARDYEAVYDLTVEAVRQANEIVKAYAVVGVHPAEFVGLAETRGIDEAYAIVEKGLDIAARYVAEGKAIGVKSGRPHYPVSPEIWEQSNMLMRHAMDLCKEQDCAIQLHTESEDNTMESLSDIAAMAGLPPWRVIKHFSPPLVKKCESLNIFPSVIASKGALEEAVTQGSRFMLETDYIDDASRPGAVLGPKTVPRKTREAIRNGTPEEFFYKVHKDNPEKCYGIKVEL</sequence>
<dbReference type="Pfam" id="PF01026">
    <property type="entry name" value="TatD_DNase"/>
    <property type="match status" value="1"/>
</dbReference>
<dbReference type="RefSeq" id="WP_012035536.1">
    <property type="nucleotide sequence ID" value="NC_009464.1"/>
</dbReference>
<evidence type="ECO:0000313" key="1">
    <source>
        <dbReference type="EMBL" id="CAJ37033.1"/>
    </source>
</evidence>
<dbReference type="PANTHER" id="PTHR42206:SF1">
    <property type="entry name" value="METAL-DEPENDENT HYDROLASE"/>
    <property type="match status" value="1"/>
</dbReference>
<name>Q0W3L0_METAR</name>
<dbReference type="Gene3D" id="3.20.20.140">
    <property type="entry name" value="Metal-dependent hydrolases"/>
    <property type="match status" value="1"/>
</dbReference>
<dbReference type="Proteomes" id="UP000000663">
    <property type="component" value="Chromosome"/>
</dbReference>
<dbReference type="InterPro" id="IPR032466">
    <property type="entry name" value="Metal_Hydrolase"/>
</dbReference>
<dbReference type="SUPFAM" id="SSF51556">
    <property type="entry name" value="Metallo-dependent hydrolases"/>
    <property type="match status" value="1"/>
</dbReference>
<dbReference type="KEGG" id="rci:RCIX1848"/>
<organism evidence="1 2">
    <name type="scientific">Methanocella arvoryzae (strain DSM 22066 / NBRC 105507 / MRE50)</name>
    <dbReference type="NCBI Taxonomy" id="351160"/>
    <lineage>
        <taxon>Archaea</taxon>
        <taxon>Methanobacteriati</taxon>
        <taxon>Methanobacteriota</taxon>
        <taxon>Stenosarchaea group</taxon>
        <taxon>Methanomicrobia</taxon>
        <taxon>Methanocellales</taxon>
        <taxon>Methanocellaceae</taxon>
        <taxon>Methanocella</taxon>
    </lineage>
</organism>
<dbReference type="GO" id="GO:0016788">
    <property type="term" value="F:hydrolase activity, acting on ester bonds"/>
    <property type="evidence" value="ECO:0007669"/>
    <property type="project" value="InterPro"/>
</dbReference>
<evidence type="ECO:0000313" key="2">
    <source>
        <dbReference type="Proteomes" id="UP000000663"/>
    </source>
</evidence>
<dbReference type="PIRSF" id="PIRSF004961">
    <property type="entry name" value="UCP004961_TatD"/>
    <property type="match status" value="1"/>
</dbReference>
<dbReference type="OrthoDB" id="52767at2157"/>